<name>R9PB78_PSEHS</name>
<dbReference type="Proteomes" id="UP000014071">
    <property type="component" value="Unassembled WGS sequence"/>
</dbReference>
<dbReference type="RefSeq" id="XP_012192191.1">
    <property type="nucleotide sequence ID" value="XM_012336801.1"/>
</dbReference>
<dbReference type="eggNOG" id="ENOG502RDQI">
    <property type="taxonomic scope" value="Eukaryota"/>
</dbReference>
<dbReference type="GeneID" id="24111470"/>
<organism evidence="2 3">
    <name type="scientific">Pseudozyma hubeiensis (strain SY62)</name>
    <name type="common">Yeast</name>
    <dbReference type="NCBI Taxonomy" id="1305764"/>
    <lineage>
        <taxon>Eukaryota</taxon>
        <taxon>Fungi</taxon>
        <taxon>Dikarya</taxon>
        <taxon>Basidiomycota</taxon>
        <taxon>Ustilaginomycotina</taxon>
        <taxon>Ustilaginomycetes</taxon>
        <taxon>Ustilaginales</taxon>
        <taxon>Ustilaginaceae</taxon>
        <taxon>Pseudozyma</taxon>
    </lineage>
</organism>
<proteinExistence type="predicted"/>
<evidence type="ECO:0000313" key="2">
    <source>
        <dbReference type="EMBL" id="GAC98604.1"/>
    </source>
</evidence>
<protein>
    <submittedName>
        <fullName evidence="2">Likely oxysterol-binding protein</fullName>
    </submittedName>
</protein>
<evidence type="ECO:0000313" key="3">
    <source>
        <dbReference type="Proteomes" id="UP000014071"/>
    </source>
</evidence>
<accession>R9PB78</accession>
<dbReference type="HOGENOM" id="CLU_845031_0_0_1"/>
<feature type="region of interest" description="Disordered" evidence="1">
    <location>
        <begin position="128"/>
        <end position="157"/>
    </location>
</feature>
<sequence>MISSLSSGPTDFKGLHLFPCASRTVQLDVDLVRINKAYFHSEQRLKAVVVYRQNKCVLIRMLDEFESSKVCEAQGPFQRCRISSSVSSSGAILQAHRLQLEFNREEDVESFLSLIEPDSTFHDACRKALPKEEKRSSSSKSATDGKVNPSVEEKSYENKTIAFDDAQPESQSQGLGEKLLQLNQTRERQPVEPVSASPQPSPSSGSQSLNAGSSSASCPNCAHPIRPHSSETTACSPDAKASLVSDPDSATSLSPRQTQTLMTEVTDASMYEQVDEADEDFDDGLFGWPDPSAVECIQDDVRRLCLTHPCLDRMIAHCVDEYFREPRQM</sequence>
<keyword evidence="3" id="KW-1185">Reference proteome</keyword>
<feature type="compositionally biased region" description="Low complexity" evidence="1">
    <location>
        <begin position="195"/>
        <end position="217"/>
    </location>
</feature>
<feature type="compositionally biased region" description="Polar residues" evidence="1">
    <location>
        <begin position="248"/>
        <end position="258"/>
    </location>
</feature>
<feature type="region of interest" description="Disordered" evidence="1">
    <location>
        <begin position="185"/>
        <end position="258"/>
    </location>
</feature>
<dbReference type="OrthoDB" id="2547510at2759"/>
<reference evidence="3" key="1">
    <citation type="journal article" date="2013" name="Genome Announc.">
        <title>Draft genome sequence of the basidiomycetous yeast-like fungus Pseudozyma hubeiensis SY62, which produces an abundant amount of the biosurfactant mannosylerythritol lipids.</title>
        <authorList>
            <person name="Konishi M."/>
            <person name="Hatada Y."/>
            <person name="Horiuchi J."/>
        </authorList>
    </citation>
    <scope>NUCLEOTIDE SEQUENCE [LARGE SCALE GENOMIC DNA]</scope>
    <source>
        <strain evidence="3">SY62</strain>
    </source>
</reference>
<dbReference type="EMBL" id="DF238821">
    <property type="protein sequence ID" value="GAC98604.1"/>
    <property type="molecule type" value="Genomic_DNA"/>
</dbReference>
<dbReference type="AlphaFoldDB" id="R9PB78"/>
<evidence type="ECO:0000256" key="1">
    <source>
        <dbReference type="SAM" id="MobiDB-lite"/>
    </source>
</evidence>
<gene>
    <name evidence="2" type="ORF">PHSY_006198</name>
</gene>